<feature type="region of interest" description="Disordered" evidence="2">
    <location>
        <begin position="1073"/>
        <end position="1132"/>
    </location>
</feature>
<dbReference type="InterPro" id="IPR001683">
    <property type="entry name" value="PX_dom"/>
</dbReference>
<name>A0A9W8EDL0_9FUNG</name>
<feature type="domain" description="RGS" evidence="4">
    <location>
        <begin position="667"/>
        <end position="842"/>
    </location>
</feature>
<dbReference type="PROSITE" id="PS51207">
    <property type="entry name" value="PXA"/>
    <property type="match status" value="1"/>
</dbReference>
<evidence type="ECO:0000259" key="5">
    <source>
        <dbReference type="PROSITE" id="PS50195"/>
    </source>
</evidence>
<evidence type="ECO:0000313" key="7">
    <source>
        <dbReference type="EMBL" id="KAJ1982576.1"/>
    </source>
</evidence>
<dbReference type="Gene3D" id="3.30.1520.10">
    <property type="entry name" value="Phox-like domain"/>
    <property type="match status" value="1"/>
</dbReference>
<keyword evidence="3" id="KW-0472">Membrane</keyword>
<comment type="caution">
    <text evidence="7">The sequence shown here is derived from an EMBL/GenBank/DDBJ whole genome shotgun (WGS) entry which is preliminary data.</text>
</comment>
<dbReference type="InterPro" id="IPR003114">
    <property type="entry name" value="Phox_assoc"/>
</dbReference>
<feature type="transmembrane region" description="Helical" evidence="3">
    <location>
        <begin position="25"/>
        <end position="51"/>
    </location>
</feature>
<feature type="domain" description="PX" evidence="5">
    <location>
        <begin position="1422"/>
        <end position="1554"/>
    </location>
</feature>
<dbReference type="InterPro" id="IPR044926">
    <property type="entry name" value="RGS_subdomain_2"/>
</dbReference>
<dbReference type="InterPro" id="IPR013937">
    <property type="entry name" value="Sorting_nexin_C"/>
</dbReference>
<feature type="compositionally biased region" description="Polar residues" evidence="2">
    <location>
        <begin position="1154"/>
        <end position="1163"/>
    </location>
</feature>
<comment type="similarity">
    <text evidence="1">Belongs to the sorting nexin family.</text>
</comment>
<evidence type="ECO:0000259" key="4">
    <source>
        <dbReference type="PROSITE" id="PS50132"/>
    </source>
</evidence>
<accession>A0A9W8EDL0</accession>
<dbReference type="Gene3D" id="1.10.167.10">
    <property type="entry name" value="Regulator of G-protein Signalling 4, domain 2"/>
    <property type="match status" value="1"/>
</dbReference>
<reference evidence="7" key="1">
    <citation type="submission" date="2022-07" db="EMBL/GenBank/DDBJ databases">
        <title>Phylogenomic reconstructions and comparative analyses of Kickxellomycotina fungi.</title>
        <authorList>
            <person name="Reynolds N.K."/>
            <person name="Stajich J.E."/>
            <person name="Barry K."/>
            <person name="Grigoriev I.V."/>
            <person name="Crous P."/>
            <person name="Smith M.E."/>
        </authorList>
    </citation>
    <scope>NUCLEOTIDE SEQUENCE</scope>
    <source>
        <strain evidence="7">RSA 567</strain>
    </source>
</reference>
<dbReference type="SMART" id="SM00315">
    <property type="entry name" value="RGS"/>
    <property type="match status" value="1"/>
</dbReference>
<dbReference type="SUPFAM" id="SSF48097">
    <property type="entry name" value="Regulator of G-protein signaling, RGS"/>
    <property type="match status" value="1"/>
</dbReference>
<dbReference type="OrthoDB" id="120967at2759"/>
<keyword evidence="3" id="KW-1133">Transmembrane helix</keyword>
<evidence type="ECO:0000259" key="6">
    <source>
        <dbReference type="PROSITE" id="PS51207"/>
    </source>
</evidence>
<dbReference type="PROSITE" id="PS50132">
    <property type="entry name" value="RGS"/>
    <property type="match status" value="1"/>
</dbReference>
<dbReference type="EMBL" id="JANBQB010000085">
    <property type="protein sequence ID" value="KAJ1982576.1"/>
    <property type="molecule type" value="Genomic_DNA"/>
</dbReference>
<dbReference type="SUPFAM" id="SSF64268">
    <property type="entry name" value="PX domain"/>
    <property type="match status" value="1"/>
</dbReference>
<feature type="region of interest" description="Disordered" evidence="2">
    <location>
        <begin position="850"/>
        <end position="886"/>
    </location>
</feature>
<feature type="region of interest" description="Disordered" evidence="2">
    <location>
        <begin position="1146"/>
        <end position="1176"/>
    </location>
</feature>
<keyword evidence="8" id="KW-1185">Reference proteome</keyword>
<feature type="region of interest" description="Disordered" evidence="2">
    <location>
        <begin position="1549"/>
        <end position="1635"/>
    </location>
</feature>
<evidence type="ECO:0000313" key="8">
    <source>
        <dbReference type="Proteomes" id="UP001151582"/>
    </source>
</evidence>
<dbReference type="PANTHER" id="PTHR22775">
    <property type="entry name" value="SORTING NEXIN"/>
    <property type="match status" value="1"/>
</dbReference>
<feature type="compositionally biased region" description="Low complexity" evidence="2">
    <location>
        <begin position="1234"/>
        <end position="1244"/>
    </location>
</feature>
<feature type="compositionally biased region" description="Polar residues" evidence="2">
    <location>
        <begin position="1089"/>
        <end position="1100"/>
    </location>
</feature>
<feature type="region of interest" description="Disordered" evidence="2">
    <location>
        <begin position="1197"/>
        <end position="1253"/>
    </location>
</feature>
<dbReference type="InterPro" id="IPR036871">
    <property type="entry name" value="PX_dom_sf"/>
</dbReference>
<dbReference type="InterPro" id="IPR036305">
    <property type="entry name" value="RGS_sf"/>
</dbReference>
<dbReference type="SMART" id="SM00312">
    <property type="entry name" value="PX"/>
    <property type="match status" value="1"/>
</dbReference>
<dbReference type="PROSITE" id="PS50195">
    <property type="entry name" value="PX"/>
    <property type="match status" value="1"/>
</dbReference>
<dbReference type="Proteomes" id="UP001151582">
    <property type="component" value="Unassembled WGS sequence"/>
</dbReference>
<proteinExistence type="inferred from homology"/>
<keyword evidence="3" id="KW-0812">Transmembrane</keyword>
<evidence type="ECO:0000256" key="3">
    <source>
        <dbReference type="SAM" id="Phobius"/>
    </source>
</evidence>
<feature type="compositionally biased region" description="Polar residues" evidence="2">
    <location>
        <begin position="1622"/>
        <end position="1631"/>
    </location>
</feature>
<dbReference type="PANTHER" id="PTHR22775:SF3">
    <property type="entry name" value="SORTING NEXIN-13"/>
    <property type="match status" value="1"/>
</dbReference>
<feature type="region of interest" description="Disordered" evidence="2">
    <location>
        <begin position="900"/>
        <end position="923"/>
    </location>
</feature>
<dbReference type="GO" id="GO:0035091">
    <property type="term" value="F:phosphatidylinositol binding"/>
    <property type="evidence" value="ECO:0007669"/>
    <property type="project" value="InterPro"/>
</dbReference>
<evidence type="ECO:0000256" key="1">
    <source>
        <dbReference type="ARBA" id="ARBA00010883"/>
    </source>
</evidence>
<feature type="compositionally biased region" description="Polar residues" evidence="2">
    <location>
        <begin position="1586"/>
        <end position="1600"/>
    </location>
</feature>
<feature type="region of interest" description="Disordered" evidence="2">
    <location>
        <begin position="277"/>
        <end position="316"/>
    </location>
</feature>
<dbReference type="Pfam" id="PF08628">
    <property type="entry name" value="Nexin_C"/>
    <property type="match status" value="1"/>
</dbReference>
<dbReference type="Pfam" id="PF00787">
    <property type="entry name" value="PX"/>
    <property type="match status" value="1"/>
</dbReference>
<feature type="domain" description="PXA" evidence="6">
    <location>
        <begin position="163"/>
        <end position="451"/>
    </location>
</feature>
<evidence type="ECO:0000256" key="2">
    <source>
        <dbReference type="SAM" id="MobiDB-lite"/>
    </source>
</evidence>
<organism evidence="7 8">
    <name type="scientific">Dimargaris verticillata</name>
    <dbReference type="NCBI Taxonomy" id="2761393"/>
    <lineage>
        <taxon>Eukaryota</taxon>
        <taxon>Fungi</taxon>
        <taxon>Fungi incertae sedis</taxon>
        <taxon>Zoopagomycota</taxon>
        <taxon>Kickxellomycotina</taxon>
        <taxon>Dimargaritomycetes</taxon>
        <taxon>Dimargaritales</taxon>
        <taxon>Dimargaritaceae</taxon>
        <taxon>Dimargaris</taxon>
    </lineage>
</organism>
<protein>
    <submittedName>
        <fullName evidence="7">tRNA (Guanine-N(7)-)-methyltransferase (tRNA(m7G46)-methyltransferase)</fullName>
    </submittedName>
</protein>
<sequence length="1930" mass="211545">MLLSTAWRVALVDVPCLVWDGARRVLWVALTVVATGLGLLVLNLAVAYYLYRRKRHRPVAPPTSAKFIGLSSSSSQACLVGQPPTCTNPWAIYPPIPPLQFTLAEPEWANEDEALLSFTDRWILPETQAQWQAFLDTYSPAYSYQGANTPLGHIPLMTGEEYSNRVNFNLHVNSILDLVVRDFVRSWFHAISTDGRFPHTVRTVITQILRRLVARADDVDLAGILTHRIVPILTIHLRQFRLAERRARKAWSTRTGNKSASRRRSGILSGAGRSRVLSVKGKVPSDPKLRRRDSRIHGSARQGSTKPHSHSESWFAPAEHKSEWDQLVYRHYDRRYLHPALVQSSFQDTVATNPMPTSSHQSTPAKNASATMPNQLASPVWTSPQVSLAYLRHTAKRVLPLLCLPAMLESKLQATVIRELMVGALMKPICLLLTDPDTWNQQLSQYLTKAIEEQDMVNQLREALNEQSQPLHLFPSDATSLASHRGSAALDSDTTDRISSQVDQGRLAAVAAKLHGVASHALASAPGPRALLSTPWSHHAPTFEQYIENIKVCNDLDELKATRNQIVAQIRTKRVLVKDKAKGDIIHGERVKDIHVYINRLFLAKKLTEKRILQLGREVYRKDRYSSYFLTSPSGTTRPADAATAPHFGSEAKVSGPGPYPGGPHLKFLEVLTNPAALSYFTEYMDLIGKIFNLQFWLAVEGLKRNPDILKDTQLGGILRSIYRTYFSADTVEELNITDSMHRKLVQQYQAYNAAHVLTAQRSSISLTRSSFQPHEERQPLMDDFRARSTRAPTQEQRRAQELAQAQKLLELILKAQREVFVYMRRHYFPVFLRSGLYFRFLTSYSSTDKAMSPPTAAGPSSVAVPLPAGTSWTHESPDASARSSFDHRSSMLLAPMGLTDATGDRRRSPHHSMEPSLLSEPLGHLRVAPTMPHRGQASTSLTTTTVTIHAAKSLANVQETVAHATADTSSLVDSVVSPTLLPAKTRRRASTVGTTASLPVPSSNRSLELYGMGPAHAIEVSDIPPASSYSSDGLDLVSVADGLEPMDIQESDLLATGAVDAVEAALSTIMQNRTTKLTAPPKRRSRQPTHSATKPTQGAETLDQGNPALPGANSHPASPSHPTTYDPLQPQGLSLMASSLLSNRWWPRPSSPTPATQPSGATGSLEHPTAETKESMDLAKGSSFMANLLARLPPLARPGRATAPMSPSEGVSGADDASKFTDGPDVLNPAAISSLSPSSSSSELAHDSSDEGAAALADSVHYAPPGDLLLSGKIAKLTQDLDTKQQQSAIVAELIDRAKRLDKWHEMRILQKSQNVLTREIQLLVFQKEQYERQEQENAIMPGRTRITIPSCTRGFNKVTAKSPVSVHCQTGTVGATEDSDAWNPGPRRLVRSPPVHTNLDTLDGIESPQFSGESNQFTIAGPVSLLPTVGASPSNASSFALYLIEVQQMAADGTYNSGWVVARRYREFTILHQHLREKFPVMHGYELPRKHALPTLPELWPMSAGKKAHPWPPRVESRRSALEQYLQAITQHYEVCHSFELRQFLSQQQQELSHGDPKPPAPPPATQEPLAASSAESDPGPKNSMGSRQSKGSLSSVESLKWARQQLGGEPHGGRPPRSMPTQTSATPNHRTENSLQSGALLSLPGLAPSSSSSAASVTLGQLDRPNLPGAALPLTSKAALPNHYLNPIQKTIAEGLEDILGGSFMLGLVSQQLGQQVTNLALEPAIGPGHTVEPAGDGTHAVAPFMGTLCDLLIEVFELKEKNNWLRKQAISMLLRNILGSTIERRIREGLGDLVALPQLTQYLQVLKQSLWPQLNAPSILLAKNGSSGRDDAPRSDAAKFDTRYDAYQKWQFFLPNVLGNAVGTRNAKRGAARLFNLLQNPYLNENIMYFILDEMIGALFPELKQQSTSLTLSTRSTARAPSPTAS</sequence>
<gene>
    <name evidence="7" type="primary">TRM8_1</name>
    <name evidence="7" type="ORF">H4R34_001659</name>
</gene>
<dbReference type="InterPro" id="IPR016137">
    <property type="entry name" value="RGS"/>
</dbReference>
<dbReference type="Pfam" id="PF02194">
    <property type="entry name" value="PXA"/>
    <property type="match status" value="1"/>
</dbReference>
<dbReference type="Pfam" id="PF00615">
    <property type="entry name" value="RGS"/>
    <property type="match status" value="1"/>
</dbReference>